<protein>
    <submittedName>
        <fullName evidence="1">Uncharacterized protein</fullName>
    </submittedName>
</protein>
<name>A0ABU3DA40_9FLAO</name>
<organism evidence="1 2">
    <name type="scientific">Autumnicola musiva</name>
    <dbReference type="NCBI Taxonomy" id="3075589"/>
    <lineage>
        <taxon>Bacteria</taxon>
        <taxon>Pseudomonadati</taxon>
        <taxon>Bacteroidota</taxon>
        <taxon>Flavobacteriia</taxon>
        <taxon>Flavobacteriales</taxon>
        <taxon>Flavobacteriaceae</taxon>
        <taxon>Autumnicola</taxon>
    </lineage>
</organism>
<evidence type="ECO:0000313" key="1">
    <source>
        <dbReference type="EMBL" id="MDT0678405.1"/>
    </source>
</evidence>
<dbReference type="PROSITE" id="PS51257">
    <property type="entry name" value="PROKAR_LIPOPROTEIN"/>
    <property type="match status" value="1"/>
</dbReference>
<gene>
    <name evidence="1" type="ORF">RM539_17625</name>
</gene>
<accession>A0ABU3DA40</accession>
<keyword evidence="2" id="KW-1185">Reference proteome</keyword>
<evidence type="ECO:0000313" key="2">
    <source>
        <dbReference type="Proteomes" id="UP001262582"/>
    </source>
</evidence>
<dbReference type="EMBL" id="JAVRHK010000021">
    <property type="protein sequence ID" value="MDT0678405.1"/>
    <property type="molecule type" value="Genomic_DNA"/>
</dbReference>
<sequence>MAQKQKPTMEKSPFIILLLLISGSCFSQGIVQKMDWKAGDSKAISIKLKGKEIRNGITTTDTIVSIKNQLFIEEETVDNSKIRFKTENKLVALGSTFYDELLGELSSQPNLDREIVVSKDSLSSTLLNEKEYHSDLRKIHSGIIEVLKDKAPGKLEAATVQLNDLLAELQESDEALRTLDLILDSYKIRYTEVDTLITVDTMANPFQLENFNGAKVKTYMAKTENPNTFNVVREKEFDFEAYKKSMSAFSNQATEAVGGMVGEENKTNGVDQIGEIFKAQFNSFEFGASESLTVTRQLGSNWPVRLFQETVLKLKNSDDESIAMIDIMIDIN</sequence>
<dbReference type="RefSeq" id="WP_311504740.1">
    <property type="nucleotide sequence ID" value="NZ_JAVRHK010000021.1"/>
</dbReference>
<proteinExistence type="predicted"/>
<dbReference type="Proteomes" id="UP001262582">
    <property type="component" value="Unassembled WGS sequence"/>
</dbReference>
<reference evidence="1 2" key="1">
    <citation type="submission" date="2023-09" db="EMBL/GenBank/DDBJ databases">
        <authorList>
            <person name="Rey-Velasco X."/>
        </authorList>
    </citation>
    <scope>NUCLEOTIDE SEQUENCE [LARGE SCALE GENOMIC DNA]</scope>
    <source>
        <strain evidence="1 2">F117</strain>
    </source>
</reference>
<comment type="caution">
    <text evidence="1">The sequence shown here is derived from an EMBL/GenBank/DDBJ whole genome shotgun (WGS) entry which is preliminary data.</text>
</comment>